<dbReference type="EMBL" id="JBHSCW010000007">
    <property type="protein sequence ID" value="MFC4352583.1"/>
    <property type="molecule type" value="Genomic_DNA"/>
</dbReference>
<gene>
    <name evidence="3" type="ORF">ACFOW6_13610</name>
</gene>
<keyword evidence="2" id="KW-0812">Transmembrane</keyword>
<feature type="region of interest" description="Disordered" evidence="1">
    <location>
        <begin position="1"/>
        <end position="38"/>
    </location>
</feature>
<protein>
    <submittedName>
        <fullName evidence="3">Uncharacterized protein</fullName>
    </submittedName>
</protein>
<name>A0ABV8UMS8_9PROT</name>
<evidence type="ECO:0000256" key="1">
    <source>
        <dbReference type="SAM" id="MobiDB-lite"/>
    </source>
</evidence>
<dbReference type="Proteomes" id="UP001595799">
    <property type="component" value="Unassembled WGS sequence"/>
</dbReference>
<evidence type="ECO:0000313" key="3">
    <source>
        <dbReference type="EMBL" id="MFC4352583.1"/>
    </source>
</evidence>
<comment type="caution">
    <text evidence="3">The sequence shown here is derived from an EMBL/GenBank/DDBJ whole genome shotgun (WGS) entry which is preliminary data.</text>
</comment>
<evidence type="ECO:0000256" key="2">
    <source>
        <dbReference type="SAM" id="Phobius"/>
    </source>
</evidence>
<feature type="compositionally biased region" description="Polar residues" evidence="1">
    <location>
        <begin position="7"/>
        <end position="20"/>
    </location>
</feature>
<keyword evidence="2" id="KW-1133">Transmembrane helix</keyword>
<organism evidence="3 4">
    <name type="scientific">Fodinicurvata halophila</name>
    <dbReference type="NCBI Taxonomy" id="1419723"/>
    <lineage>
        <taxon>Bacteria</taxon>
        <taxon>Pseudomonadati</taxon>
        <taxon>Pseudomonadota</taxon>
        <taxon>Alphaproteobacteria</taxon>
        <taxon>Rhodospirillales</taxon>
        <taxon>Rhodovibrionaceae</taxon>
        <taxon>Fodinicurvata</taxon>
    </lineage>
</organism>
<keyword evidence="2" id="KW-0472">Membrane</keyword>
<reference evidence="4" key="1">
    <citation type="journal article" date="2019" name="Int. J. Syst. Evol. Microbiol.">
        <title>The Global Catalogue of Microorganisms (GCM) 10K type strain sequencing project: providing services to taxonomists for standard genome sequencing and annotation.</title>
        <authorList>
            <consortium name="The Broad Institute Genomics Platform"/>
            <consortium name="The Broad Institute Genome Sequencing Center for Infectious Disease"/>
            <person name="Wu L."/>
            <person name="Ma J."/>
        </authorList>
    </citation>
    <scope>NUCLEOTIDE SEQUENCE [LARGE SCALE GENOMIC DNA]</scope>
    <source>
        <strain evidence="4">CECT 8472</strain>
    </source>
</reference>
<feature type="transmembrane region" description="Helical" evidence="2">
    <location>
        <begin position="49"/>
        <end position="68"/>
    </location>
</feature>
<proteinExistence type="predicted"/>
<keyword evidence="4" id="KW-1185">Reference proteome</keyword>
<feature type="transmembrane region" description="Helical" evidence="2">
    <location>
        <begin position="75"/>
        <end position="96"/>
    </location>
</feature>
<dbReference type="RefSeq" id="WP_382422934.1">
    <property type="nucleotide sequence ID" value="NZ_JBHSCW010000007.1"/>
</dbReference>
<sequence length="160" mass="17775">MDERWNWDQSHTESWGSGQASWAPEAQTAPSSHDESEAAQGNRALHGGVYKLVVGAWLWLLLVFWTVFGFERESAYMMAVTTGLFFLYFGISAMLMGMQRDYETVHERFTRYLQQRFETQSGPISGWGSLVQVAIIPVALALAGTVIGLIIVLARNGALG</sequence>
<feature type="transmembrane region" description="Helical" evidence="2">
    <location>
        <begin position="130"/>
        <end position="154"/>
    </location>
</feature>
<evidence type="ECO:0000313" key="4">
    <source>
        <dbReference type="Proteomes" id="UP001595799"/>
    </source>
</evidence>
<accession>A0ABV8UMS8</accession>